<keyword evidence="10" id="KW-1185">Reference proteome</keyword>
<dbReference type="GO" id="GO:0000448">
    <property type="term" value="P:cleavage in ITS2 between 5.8S rRNA and LSU-rRNA of tricistronic rRNA transcript (SSU-rRNA, 5.8S rRNA, LSU-rRNA)"/>
    <property type="evidence" value="ECO:0007669"/>
    <property type="project" value="TreeGrafter"/>
</dbReference>
<dbReference type="InterPro" id="IPR027417">
    <property type="entry name" value="P-loop_NTPase"/>
</dbReference>
<accession>A0AAD5XXT8</accession>
<evidence type="ECO:0000313" key="9">
    <source>
        <dbReference type="EMBL" id="KAJ3224555.1"/>
    </source>
</evidence>
<name>A0AAD5XXT8_9FUNG</name>
<dbReference type="InterPro" id="IPR032319">
    <property type="entry name" value="CLP1_P"/>
</dbReference>
<dbReference type="Gene3D" id="3.40.50.300">
    <property type="entry name" value="P-loop containing nucleotide triphosphate hydrolases"/>
    <property type="match status" value="1"/>
</dbReference>
<proteinExistence type="inferred from homology"/>
<dbReference type="InterPro" id="IPR045116">
    <property type="entry name" value="Clp1/Grc3"/>
</dbReference>
<protein>
    <recommendedName>
        <fullName evidence="3">Polynucleotide 5'-hydroxyl-kinase GRC3</fullName>
    </recommendedName>
    <alternativeName>
        <fullName evidence="2">Polynucleotide 5'-hydroxyl-kinase grc3</fullName>
    </alternativeName>
</protein>
<evidence type="ECO:0000313" key="10">
    <source>
        <dbReference type="Proteomes" id="UP001211065"/>
    </source>
</evidence>
<comment type="similarity">
    <text evidence="1">Belongs to the Clp1 family. NOL9/GRC3 subfamily.</text>
</comment>
<evidence type="ECO:0000256" key="3">
    <source>
        <dbReference type="ARBA" id="ARBA00019824"/>
    </source>
</evidence>
<evidence type="ECO:0000256" key="6">
    <source>
        <dbReference type="ARBA" id="ARBA00022777"/>
    </source>
</evidence>
<dbReference type="EMBL" id="JADGJW010000089">
    <property type="protein sequence ID" value="KAJ3224555.1"/>
    <property type="molecule type" value="Genomic_DNA"/>
</dbReference>
<gene>
    <name evidence="9" type="primary">NOL9</name>
    <name evidence="9" type="ORF">HK099_008236</name>
</gene>
<keyword evidence="5" id="KW-0547">Nucleotide-binding</keyword>
<dbReference type="PANTHER" id="PTHR12755">
    <property type="entry name" value="CLEAVAGE/POLYADENYLATION FACTOR IA SUBUNIT CLP1P"/>
    <property type="match status" value="1"/>
</dbReference>
<sequence length="774" mass="86685">MKRSRSKELEINEVIPDIEADDINIHITKNPFDVLRKNVSITKLEEKKKKLAKEENPSNLISNEKSSTYQQFEIPLNCFSTFKPSPSNVVSLPNEDICLIAMNPGETIYFHGSVLICPLTGCFEVLGYSLKPNPLLRNAVDNELGDLLPLTFFPCVSPKTNSILYIESQTDINGSTMRILSNAATNDKKVKDAVLQSEHKCFFEQVERNGEKSVFKDINLWKNIKILLKELNCNLDNVLCLRSFNFSNLHAVETCSPLFKDIFSIKSNGDGSLIDSDAKSETVNLFNVDGFFPVFDAVPQINLLKIPDAWISVTESVLNDILNKNLTTSDVTNRSPIILVVGGKNTGKSTFFKYFINNALNRLPMLATLDTDVGQTEFSPPGVISLQMICSPLLGPPFSHQIIASSQDSMSCSKYIGANSSKHDPDSYIEAMLNLTDEYLSKRQSVSVPLIVNTQGWIKGMGFDLLMHYINRIHPDFVLCLEPPLPAFEEEPSKQNLYSNSNQYNTDNNFYSGMHFSTEVSLNLPQSDENSKVNIISVRSCEERLTKTKLHPTDFRTLSLLGYFSQKVVNPSLPITFSPTEGLEEKYCFWNFDQPLSYRIPYSVEINNFKFVFLNVDILPSQLLIALNGTIVGLIYDKSLNSSTTEEESCMNKHTRFSIKESISVGAELLGLGIIRSISEDSSENDLFDGSKDYDSLNCDKILLQILTPLSPDVLEKVNLIARASGTELPSCMFLSGYENSRSVLPYTSKVPPEGLGSLATRLRHNIQRKKNQN</sequence>
<evidence type="ECO:0000256" key="7">
    <source>
        <dbReference type="ARBA" id="ARBA00022840"/>
    </source>
</evidence>
<dbReference type="PANTHER" id="PTHR12755:SF3">
    <property type="entry name" value="POLYNUCLEOTIDE 5'-HYDROXYL-KINASE NOL9"/>
    <property type="match status" value="1"/>
</dbReference>
<dbReference type="AlphaFoldDB" id="A0AAD5XXT8"/>
<evidence type="ECO:0000256" key="5">
    <source>
        <dbReference type="ARBA" id="ARBA00022741"/>
    </source>
</evidence>
<keyword evidence="4" id="KW-0808">Transferase</keyword>
<dbReference type="GO" id="GO:0005634">
    <property type="term" value="C:nucleus"/>
    <property type="evidence" value="ECO:0007669"/>
    <property type="project" value="TreeGrafter"/>
</dbReference>
<dbReference type="Pfam" id="PF16575">
    <property type="entry name" value="CLP1_P"/>
    <property type="match status" value="1"/>
</dbReference>
<dbReference type="Proteomes" id="UP001211065">
    <property type="component" value="Unassembled WGS sequence"/>
</dbReference>
<comment type="caution">
    <text evidence="9">The sequence shown here is derived from an EMBL/GenBank/DDBJ whole genome shotgun (WGS) entry which is preliminary data.</text>
</comment>
<evidence type="ECO:0000256" key="1">
    <source>
        <dbReference type="ARBA" id="ARBA00011003"/>
    </source>
</evidence>
<reference evidence="9" key="1">
    <citation type="submission" date="2020-05" db="EMBL/GenBank/DDBJ databases">
        <title>Phylogenomic resolution of chytrid fungi.</title>
        <authorList>
            <person name="Stajich J.E."/>
            <person name="Amses K."/>
            <person name="Simmons R."/>
            <person name="Seto K."/>
            <person name="Myers J."/>
            <person name="Bonds A."/>
            <person name="Quandt C.A."/>
            <person name="Barry K."/>
            <person name="Liu P."/>
            <person name="Grigoriev I."/>
            <person name="Longcore J.E."/>
            <person name="James T.Y."/>
        </authorList>
    </citation>
    <scope>NUCLEOTIDE SEQUENCE</scope>
    <source>
        <strain evidence="9">JEL0476</strain>
    </source>
</reference>
<evidence type="ECO:0000256" key="2">
    <source>
        <dbReference type="ARBA" id="ARBA00018706"/>
    </source>
</evidence>
<evidence type="ECO:0000256" key="4">
    <source>
        <dbReference type="ARBA" id="ARBA00022679"/>
    </source>
</evidence>
<keyword evidence="6" id="KW-0418">Kinase</keyword>
<evidence type="ECO:0000259" key="8">
    <source>
        <dbReference type="Pfam" id="PF16575"/>
    </source>
</evidence>
<feature type="domain" description="Clp1 P-loop" evidence="8">
    <location>
        <begin position="342"/>
        <end position="483"/>
    </location>
</feature>
<keyword evidence="7" id="KW-0067">ATP-binding</keyword>
<dbReference type="GO" id="GO:0051731">
    <property type="term" value="F:polynucleotide 5'-hydroxyl-kinase activity"/>
    <property type="evidence" value="ECO:0007669"/>
    <property type="project" value="InterPro"/>
</dbReference>
<dbReference type="GO" id="GO:0005524">
    <property type="term" value="F:ATP binding"/>
    <property type="evidence" value="ECO:0007669"/>
    <property type="project" value="UniProtKB-KW"/>
</dbReference>
<organism evidence="9 10">
    <name type="scientific">Clydaea vesicula</name>
    <dbReference type="NCBI Taxonomy" id="447962"/>
    <lineage>
        <taxon>Eukaryota</taxon>
        <taxon>Fungi</taxon>
        <taxon>Fungi incertae sedis</taxon>
        <taxon>Chytridiomycota</taxon>
        <taxon>Chytridiomycota incertae sedis</taxon>
        <taxon>Chytridiomycetes</taxon>
        <taxon>Lobulomycetales</taxon>
        <taxon>Lobulomycetaceae</taxon>
        <taxon>Clydaea</taxon>
    </lineage>
</organism>